<reference evidence="3" key="1">
    <citation type="submission" date="2012-02" db="EMBL/GenBank/DDBJ databases">
        <title>Complete sequence of Mesorhizobium australicum WSM2073.</title>
        <authorList>
            <person name="Lucas S."/>
            <person name="Han J."/>
            <person name="Lapidus A."/>
            <person name="Cheng J.-F."/>
            <person name="Goodwin L."/>
            <person name="Pitluck S."/>
            <person name="Peters L."/>
            <person name="Gu W."/>
            <person name="Detter J.C."/>
            <person name="Han C."/>
            <person name="Tapia R."/>
            <person name="Land M."/>
            <person name="Hauser L."/>
            <person name="Kyrpides N."/>
            <person name="Ivanova N."/>
            <person name="Pagani I."/>
            <person name="Reeve W.G."/>
            <person name="Howieson J.G."/>
            <person name="Tiwari R.P."/>
            <person name="O'Hara G.W."/>
            <person name="Atkins C.A."/>
            <person name="Ronson C.W."/>
            <person name="Nandasena K.G."/>
            <person name="Woyke T."/>
        </authorList>
    </citation>
    <scope>NUCLEOTIDE SEQUENCE [LARGE SCALE GENOMIC DNA]</scope>
    <source>
        <strain evidence="3">LMG 24608 / HAMBI 3006 / WSM2073</strain>
    </source>
</reference>
<dbReference type="AlphaFoldDB" id="L0KH94"/>
<evidence type="ECO:0000313" key="2">
    <source>
        <dbReference type="EMBL" id="AGB43880.1"/>
    </source>
</evidence>
<dbReference type="EMBL" id="CP003358">
    <property type="protein sequence ID" value="AGB43880.1"/>
    <property type="molecule type" value="Genomic_DNA"/>
</dbReference>
<organism evidence="2 3">
    <name type="scientific">Mesorhizobium australicum (strain HAMBI 3006 / LMG 24608 / WSM2073)</name>
    <dbReference type="NCBI Taxonomy" id="754035"/>
    <lineage>
        <taxon>Bacteria</taxon>
        <taxon>Pseudomonadati</taxon>
        <taxon>Pseudomonadota</taxon>
        <taxon>Alphaproteobacteria</taxon>
        <taxon>Hyphomicrobiales</taxon>
        <taxon>Phyllobacteriaceae</taxon>
        <taxon>Mesorhizobium</taxon>
    </lineage>
</organism>
<dbReference type="Proteomes" id="UP000010998">
    <property type="component" value="Chromosome"/>
</dbReference>
<feature type="compositionally biased region" description="Low complexity" evidence="1">
    <location>
        <begin position="80"/>
        <end position="89"/>
    </location>
</feature>
<dbReference type="STRING" id="754035.Mesau_01411"/>
<keyword evidence="3" id="KW-1185">Reference proteome</keyword>
<protein>
    <submittedName>
        <fullName evidence="2">Uncharacterized protein</fullName>
    </submittedName>
</protein>
<evidence type="ECO:0000256" key="1">
    <source>
        <dbReference type="SAM" id="MobiDB-lite"/>
    </source>
</evidence>
<feature type="region of interest" description="Disordered" evidence="1">
    <location>
        <begin position="76"/>
        <end position="97"/>
    </location>
</feature>
<dbReference type="KEGG" id="mam:Mesau_01411"/>
<gene>
    <name evidence="2" type="ordered locus">Mesau_01411</name>
</gene>
<sequence>MKGRLCYKGRKSHFTGLDTLLVENSRDTARARADLRFKKQEEAATVRQKAMAEYVAESDARKAKTDKLRALRLAKEAEDLANAPAAPAKKPARAKKK</sequence>
<proteinExistence type="predicted"/>
<evidence type="ECO:0000313" key="3">
    <source>
        <dbReference type="Proteomes" id="UP000010998"/>
    </source>
</evidence>
<dbReference type="HOGENOM" id="CLU_182966_0_0_5"/>
<name>L0KH94_MESAW</name>
<accession>L0KH94</accession>